<evidence type="ECO:0000256" key="8">
    <source>
        <dbReference type="ARBA" id="ARBA00025046"/>
    </source>
</evidence>
<evidence type="ECO:0000256" key="11">
    <source>
        <dbReference type="ARBA" id="ARBA00032305"/>
    </source>
</evidence>
<name>A0ABC9U0L4_CLOSY</name>
<comment type="catalytic activity">
    <reaction evidence="1">
        <text>4-hydroxy-4-methyl-2-oxoglutarate = 2 pyruvate</text>
        <dbReference type="Rhea" id="RHEA:22748"/>
        <dbReference type="ChEBI" id="CHEBI:15361"/>
        <dbReference type="ChEBI" id="CHEBI:58276"/>
        <dbReference type="EC" id="4.1.3.17"/>
    </reaction>
</comment>
<keyword evidence="13" id="KW-0460">Magnesium</keyword>
<comment type="similarity">
    <text evidence="3">Belongs to the class II aldolase/RraA-like family.</text>
</comment>
<dbReference type="PANTHER" id="PTHR33254">
    <property type="entry name" value="4-HYDROXY-4-METHYL-2-OXOGLUTARATE ALDOLASE 3-RELATED"/>
    <property type="match status" value="1"/>
</dbReference>
<gene>
    <name evidence="14" type="ORF">CLOSYM_01278</name>
</gene>
<dbReference type="Proteomes" id="UP000016491">
    <property type="component" value="Unassembled WGS sequence"/>
</dbReference>
<evidence type="ECO:0000313" key="15">
    <source>
        <dbReference type="Proteomes" id="UP000016491"/>
    </source>
</evidence>
<evidence type="ECO:0000313" key="14">
    <source>
        <dbReference type="EMBL" id="ERI78824.1"/>
    </source>
</evidence>
<dbReference type="SUPFAM" id="SSF89562">
    <property type="entry name" value="RraA-like"/>
    <property type="match status" value="1"/>
</dbReference>
<evidence type="ECO:0000256" key="2">
    <source>
        <dbReference type="ARBA" id="ARBA00001968"/>
    </source>
</evidence>
<dbReference type="EC" id="4.1.1.112" evidence="6"/>
<dbReference type="Pfam" id="PF03737">
    <property type="entry name" value="RraA-like"/>
    <property type="match status" value="1"/>
</dbReference>
<accession>A0ABC9U0L4</accession>
<keyword evidence="14" id="KW-0489">Methyltransferase</keyword>
<evidence type="ECO:0000256" key="1">
    <source>
        <dbReference type="ARBA" id="ARBA00001342"/>
    </source>
</evidence>
<evidence type="ECO:0000256" key="7">
    <source>
        <dbReference type="ARBA" id="ARBA00016549"/>
    </source>
</evidence>
<evidence type="ECO:0000256" key="13">
    <source>
        <dbReference type="PIRSR" id="PIRSR605493-1"/>
    </source>
</evidence>
<evidence type="ECO:0000256" key="5">
    <source>
        <dbReference type="ARBA" id="ARBA00012213"/>
    </source>
</evidence>
<evidence type="ECO:0000256" key="6">
    <source>
        <dbReference type="ARBA" id="ARBA00012947"/>
    </source>
</evidence>
<keyword evidence="13" id="KW-0479">Metal-binding</keyword>
<dbReference type="Gene3D" id="3.50.30.40">
    <property type="entry name" value="Ribonuclease E inhibitor RraA/RraA-like"/>
    <property type="match status" value="1"/>
</dbReference>
<dbReference type="GO" id="GO:0008168">
    <property type="term" value="F:methyltransferase activity"/>
    <property type="evidence" value="ECO:0007669"/>
    <property type="project" value="UniProtKB-KW"/>
</dbReference>
<reference evidence="14 15" key="1">
    <citation type="submission" date="2013-07" db="EMBL/GenBank/DDBJ databases">
        <authorList>
            <person name="Weinstock G."/>
            <person name="Sodergren E."/>
            <person name="Wylie T."/>
            <person name="Fulton L."/>
            <person name="Fulton R."/>
            <person name="Fronick C."/>
            <person name="O'Laughlin M."/>
            <person name="Godfrey J."/>
            <person name="Miner T."/>
            <person name="Herter B."/>
            <person name="Appelbaum E."/>
            <person name="Cordes M."/>
            <person name="Lek S."/>
            <person name="Wollam A."/>
            <person name="Pepin K.H."/>
            <person name="Palsikar V.B."/>
            <person name="Mitreva M."/>
            <person name="Wilson R.K."/>
        </authorList>
    </citation>
    <scope>NUCLEOTIDE SEQUENCE [LARGE SCALE GENOMIC DNA]</scope>
    <source>
        <strain evidence="14 15">ATCC 14940</strain>
    </source>
</reference>
<feature type="binding site" evidence="13">
    <location>
        <begin position="93"/>
        <end position="96"/>
    </location>
    <ligand>
        <name>substrate</name>
    </ligand>
</feature>
<dbReference type="EMBL" id="AWSU01000106">
    <property type="protein sequence ID" value="ERI78824.1"/>
    <property type="molecule type" value="Genomic_DNA"/>
</dbReference>
<dbReference type="InterPro" id="IPR005493">
    <property type="entry name" value="RraA/RraA-like"/>
</dbReference>
<feature type="binding site" evidence="13">
    <location>
        <position position="116"/>
    </location>
    <ligand>
        <name>Mg(2+)</name>
        <dbReference type="ChEBI" id="CHEBI:18420"/>
    </ligand>
</feature>
<sequence>MNGKRKDRKIMTQNELFEIALTTDPAQIGHHVQGGYMTGIYPISDDIKAIGPAFTIRLPGTDNAMLYYAMKQAPKGSMIVIDRMGDKRIACLGEMVALSAKTLGMAGIVVDGPNTDTRAIRAMGFPVFSTGRACVTNTFKGLDGEYGVPVNCGGCVVRPGDIVYGDVDGVICAPADQFEELVKAAKAMDANEVRWRENFAEGGYVDKFVNLERLVKEGVKGAIGELSKVE</sequence>
<proteinExistence type="inferred from homology"/>
<keyword evidence="14" id="KW-0808">Transferase</keyword>
<dbReference type="InterPro" id="IPR036704">
    <property type="entry name" value="RraA/RraA-like_sf"/>
</dbReference>
<dbReference type="CDD" id="cd16841">
    <property type="entry name" value="RraA_family"/>
    <property type="match status" value="1"/>
</dbReference>
<protein>
    <recommendedName>
        <fullName evidence="7">Putative 4-hydroxy-4-methyl-2-oxoglutarate aldolase</fullName>
        <ecNumber evidence="6">4.1.1.112</ecNumber>
        <ecNumber evidence="5">4.1.3.17</ecNumber>
    </recommendedName>
    <alternativeName>
        <fullName evidence="11">Oxaloacetate decarboxylase</fullName>
    </alternativeName>
    <alternativeName>
        <fullName evidence="9">Regulator of ribonuclease activity homolog</fullName>
    </alternativeName>
    <alternativeName>
        <fullName evidence="10">RraA-like protein</fullName>
    </alternativeName>
</protein>
<evidence type="ECO:0000256" key="10">
    <source>
        <dbReference type="ARBA" id="ARBA00030169"/>
    </source>
</evidence>
<comment type="cofactor">
    <cofactor evidence="13">
        <name>Mg(2+)</name>
        <dbReference type="ChEBI" id="CHEBI:18420"/>
    </cofactor>
</comment>
<comment type="catalytic activity">
    <reaction evidence="12">
        <text>oxaloacetate + H(+) = pyruvate + CO2</text>
        <dbReference type="Rhea" id="RHEA:15641"/>
        <dbReference type="ChEBI" id="CHEBI:15361"/>
        <dbReference type="ChEBI" id="CHEBI:15378"/>
        <dbReference type="ChEBI" id="CHEBI:16452"/>
        <dbReference type="ChEBI" id="CHEBI:16526"/>
        <dbReference type="EC" id="4.1.1.112"/>
    </reaction>
</comment>
<organism evidence="14 15">
    <name type="scientific">[Clostridium] symbiosum ATCC 14940</name>
    <dbReference type="NCBI Taxonomy" id="411472"/>
    <lineage>
        <taxon>Bacteria</taxon>
        <taxon>Bacillati</taxon>
        <taxon>Bacillota</taxon>
        <taxon>Clostridia</taxon>
        <taxon>Lachnospirales</taxon>
        <taxon>Lachnospiraceae</taxon>
        <taxon>Otoolea</taxon>
    </lineage>
</organism>
<evidence type="ECO:0000256" key="3">
    <source>
        <dbReference type="ARBA" id="ARBA00008621"/>
    </source>
</evidence>
<comment type="cofactor">
    <cofactor evidence="2">
        <name>a divalent metal cation</name>
        <dbReference type="ChEBI" id="CHEBI:60240"/>
    </cofactor>
</comment>
<comment type="caution">
    <text evidence="14">The sequence shown here is derived from an EMBL/GenBank/DDBJ whole genome shotgun (WGS) entry which is preliminary data.</text>
</comment>
<dbReference type="EC" id="4.1.3.17" evidence="5"/>
<evidence type="ECO:0000256" key="9">
    <source>
        <dbReference type="ARBA" id="ARBA00029596"/>
    </source>
</evidence>
<dbReference type="GO" id="GO:0032259">
    <property type="term" value="P:methylation"/>
    <property type="evidence" value="ECO:0007669"/>
    <property type="project" value="UniProtKB-KW"/>
</dbReference>
<dbReference type="AlphaFoldDB" id="A0ABC9U0L4"/>
<dbReference type="GO" id="GO:0008948">
    <property type="term" value="F:oxaloacetate decarboxylase activity"/>
    <property type="evidence" value="ECO:0007669"/>
    <property type="project" value="UniProtKB-EC"/>
</dbReference>
<evidence type="ECO:0000256" key="4">
    <source>
        <dbReference type="ARBA" id="ARBA00011233"/>
    </source>
</evidence>
<comment type="subunit">
    <text evidence="4">Homotrimer.</text>
</comment>
<dbReference type="PANTHER" id="PTHR33254:SF4">
    <property type="entry name" value="4-HYDROXY-4-METHYL-2-OXOGLUTARATE ALDOLASE 3-RELATED"/>
    <property type="match status" value="1"/>
</dbReference>
<comment type="function">
    <text evidence="8">Catalyzes the aldol cleavage of 4-hydroxy-4-methyl-2-oxoglutarate (HMG) into 2 molecules of pyruvate. Also contains a secondary oxaloacetate (OAA) decarboxylase activity due to the common pyruvate enolate transition state formed following C-C bond cleavage in the retro-aldol and decarboxylation reactions.</text>
</comment>
<dbReference type="GO" id="GO:0047443">
    <property type="term" value="F:4-hydroxy-4-methyl-2-oxoglutarate aldolase activity"/>
    <property type="evidence" value="ECO:0007669"/>
    <property type="project" value="UniProtKB-EC"/>
</dbReference>
<evidence type="ECO:0000256" key="12">
    <source>
        <dbReference type="ARBA" id="ARBA00047973"/>
    </source>
</evidence>